<dbReference type="InParanoid" id="A0A024GEB1"/>
<gene>
    <name evidence="1" type="ORF">BN9_056740</name>
</gene>
<reference evidence="1 2" key="1">
    <citation type="submission" date="2012-05" db="EMBL/GenBank/DDBJ databases">
        <title>Recombination and specialization in a pathogen metapopulation.</title>
        <authorList>
            <person name="Gardiner A."/>
            <person name="Kemen E."/>
            <person name="Schultz-Larsen T."/>
            <person name="MacLean D."/>
            <person name="Van Oosterhout C."/>
            <person name="Jones J.D.G."/>
        </authorList>
    </citation>
    <scope>NUCLEOTIDE SEQUENCE [LARGE SCALE GENOMIC DNA]</scope>
    <source>
        <strain evidence="1 2">Ac Nc2</strain>
    </source>
</reference>
<evidence type="ECO:0000313" key="2">
    <source>
        <dbReference type="Proteomes" id="UP000053237"/>
    </source>
</evidence>
<keyword evidence="2" id="KW-1185">Reference proteome</keyword>
<comment type="caution">
    <text evidence="1">The sequence shown here is derived from an EMBL/GenBank/DDBJ whole genome shotgun (WGS) entry which is preliminary data.</text>
</comment>
<dbReference type="AlphaFoldDB" id="A0A024GEB1"/>
<dbReference type="Proteomes" id="UP000053237">
    <property type="component" value="Unassembled WGS sequence"/>
</dbReference>
<sequence length="327" mass="35995">MCRPIDSNFSDRGAFNNSAVALLASIPQVSSNFAFDLALAPSASNSEEWLDNFHFSVPEISPPNTTSWSVNKAKATSRSKPEENNIGAVYETDENPFKKIHTQVGPDSISIDGCGRYSTVPVPAPTQYAGHTHHFNATLDNRSEMSHIETYHGARKEQGTLFENNFDVTDTDISLLYNILIDTPEEKNTSDCELTGNKEKTELNLLEWQGHVHDSSRSLMALEGTRFSAPSPAATSFPVEEVTHENKNRRLCKHEATMAVTRAVKVAIYAFATVEANVVVLKVVEKLLSQNIYAKLMEAVPAVSMMDAIEARKVVDSVDVMEEGSDV</sequence>
<organism evidence="1 2">
    <name type="scientific">Albugo candida</name>
    <dbReference type="NCBI Taxonomy" id="65357"/>
    <lineage>
        <taxon>Eukaryota</taxon>
        <taxon>Sar</taxon>
        <taxon>Stramenopiles</taxon>
        <taxon>Oomycota</taxon>
        <taxon>Peronosporomycetes</taxon>
        <taxon>Albuginales</taxon>
        <taxon>Albuginaceae</taxon>
        <taxon>Albugo</taxon>
    </lineage>
</organism>
<name>A0A024GEB1_9STRA</name>
<protein>
    <submittedName>
        <fullName evidence="1">Uncharacterized protein</fullName>
    </submittedName>
</protein>
<dbReference type="EMBL" id="CAIX01000081">
    <property type="protein sequence ID" value="CCI44850.1"/>
    <property type="molecule type" value="Genomic_DNA"/>
</dbReference>
<accession>A0A024GEB1</accession>
<evidence type="ECO:0000313" key="1">
    <source>
        <dbReference type="EMBL" id="CCI44850.1"/>
    </source>
</evidence>
<proteinExistence type="predicted"/>